<feature type="region of interest" description="Disordered" evidence="1">
    <location>
        <begin position="433"/>
        <end position="454"/>
    </location>
</feature>
<feature type="region of interest" description="Disordered" evidence="1">
    <location>
        <begin position="160"/>
        <end position="221"/>
    </location>
</feature>
<evidence type="ECO:0000313" key="3">
    <source>
        <dbReference type="Proteomes" id="UP000749559"/>
    </source>
</evidence>
<evidence type="ECO:0000256" key="1">
    <source>
        <dbReference type="SAM" id="MobiDB-lite"/>
    </source>
</evidence>
<dbReference type="EMBL" id="CAIIXF020000009">
    <property type="protein sequence ID" value="CAH1794999.1"/>
    <property type="molecule type" value="Genomic_DNA"/>
</dbReference>
<evidence type="ECO:0000313" key="2">
    <source>
        <dbReference type="EMBL" id="CAH1794999.1"/>
    </source>
</evidence>
<gene>
    <name evidence="2" type="ORF">OFUS_LOCUS19599</name>
</gene>
<proteinExistence type="predicted"/>
<keyword evidence="3" id="KW-1185">Reference proteome</keyword>
<dbReference type="Proteomes" id="UP000749559">
    <property type="component" value="Unassembled WGS sequence"/>
</dbReference>
<feature type="compositionally biased region" description="Polar residues" evidence="1">
    <location>
        <begin position="165"/>
        <end position="185"/>
    </location>
</feature>
<organism evidence="2 3">
    <name type="scientific">Owenia fusiformis</name>
    <name type="common">Polychaete worm</name>
    <dbReference type="NCBI Taxonomy" id="6347"/>
    <lineage>
        <taxon>Eukaryota</taxon>
        <taxon>Metazoa</taxon>
        <taxon>Spiralia</taxon>
        <taxon>Lophotrochozoa</taxon>
        <taxon>Annelida</taxon>
        <taxon>Polychaeta</taxon>
        <taxon>Sedentaria</taxon>
        <taxon>Canalipalpata</taxon>
        <taxon>Sabellida</taxon>
        <taxon>Oweniida</taxon>
        <taxon>Oweniidae</taxon>
        <taxon>Owenia</taxon>
    </lineage>
</organism>
<feature type="region of interest" description="Disordered" evidence="1">
    <location>
        <begin position="342"/>
        <end position="377"/>
    </location>
</feature>
<feature type="region of interest" description="Disordered" evidence="1">
    <location>
        <begin position="1"/>
        <end position="20"/>
    </location>
</feature>
<feature type="compositionally biased region" description="Polar residues" evidence="1">
    <location>
        <begin position="207"/>
        <end position="217"/>
    </location>
</feature>
<protein>
    <submittedName>
        <fullName evidence="2">Uncharacterized protein</fullName>
    </submittedName>
</protein>
<sequence length="494" mass="55630">MAVRGYDYRGPSSAPKSGKLYSDDRAALEVNVSNIKEHLRLTEQVQLYKDKLLQCCQPNQQVHNMSATKHLQIDAWRKEVKFKDEDMNKRSQQAKIAYEEEPTSIRWTSSKSIPRKKSNIFSKQDKREKPLSVFQNSDDPYTLDTVAKNVAGITNHYNNERDSIASDTSPRSVTTTNTHINSSGSAIHRDKLQNNLNSRNNSHETDVNTNPEASDSNSSREDIPVFLNKDSVVKIEVPNLLSYSGDTNPSHQKAIQSHETFVRPYSTPFTHYNSSPTLSSGCLSGYNKAVERGFDTLLNNSNGVTYNRAKSGLFDKSAKKRIRVREGEKFRARNEILRDIMHSSMQERMSPRPKSGLSNTPKSSRSQKSATVTRRPMTVPAVIRDPPTKRMPDSFLKMLVHKLESESISEKSSQKKVEQYKRPTEQIVEAHEKVDSPPPSIITTDHSDESNNAKPNVKTIDIVEQMSELLGSIAEVDAACDVNFELGASKNLFI</sequence>
<dbReference type="AlphaFoldDB" id="A0A8J1U9M3"/>
<accession>A0A8J1U9M3</accession>
<comment type="caution">
    <text evidence="2">The sequence shown here is derived from an EMBL/GenBank/DDBJ whole genome shotgun (WGS) entry which is preliminary data.</text>
</comment>
<name>A0A8J1U9M3_OWEFU</name>
<reference evidence="2" key="1">
    <citation type="submission" date="2022-03" db="EMBL/GenBank/DDBJ databases">
        <authorList>
            <person name="Martin C."/>
        </authorList>
    </citation>
    <scope>NUCLEOTIDE SEQUENCE</scope>
</reference>
<feature type="compositionally biased region" description="Polar residues" evidence="1">
    <location>
        <begin position="356"/>
        <end position="372"/>
    </location>
</feature>